<feature type="compositionally biased region" description="Acidic residues" evidence="1">
    <location>
        <begin position="24"/>
        <end position="35"/>
    </location>
</feature>
<dbReference type="Proteomes" id="UP000007305">
    <property type="component" value="Chromosome 5"/>
</dbReference>
<dbReference type="Gramene" id="Zm00001eb253790_T001">
    <property type="protein sequence ID" value="Zm00001eb253790_P001"/>
    <property type="gene ID" value="Zm00001eb253790"/>
</dbReference>
<dbReference type="EnsemblPlants" id="Zm00001eb253790_T001">
    <property type="protein sequence ID" value="Zm00001eb253790_P001"/>
    <property type="gene ID" value="Zm00001eb253790"/>
</dbReference>
<accession>A0A804PP43</accession>
<evidence type="ECO:0000256" key="1">
    <source>
        <dbReference type="SAM" id="MobiDB-lite"/>
    </source>
</evidence>
<feature type="compositionally biased region" description="Basic residues" evidence="1">
    <location>
        <begin position="124"/>
        <end position="137"/>
    </location>
</feature>
<name>A0A804PP43_MAIZE</name>
<feature type="compositionally biased region" description="Basic residues" evidence="1">
    <location>
        <begin position="90"/>
        <end position="100"/>
    </location>
</feature>
<feature type="region of interest" description="Disordered" evidence="1">
    <location>
        <begin position="24"/>
        <end position="46"/>
    </location>
</feature>
<reference evidence="2" key="3">
    <citation type="submission" date="2021-05" db="UniProtKB">
        <authorList>
            <consortium name="EnsemblPlants"/>
        </authorList>
    </citation>
    <scope>IDENTIFICATION</scope>
    <source>
        <strain evidence="2">cv. B73</strain>
    </source>
</reference>
<reference evidence="2" key="2">
    <citation type="submission" date="2019-07" db="EMBL/GenBank/DDBJ databases">
        <authorList>
            <person name="Seetharam A."/>
            <person name="Woodhouse M."/>
            <person name="Cannon E."/>
        </authorList>
    </citation>
    <scope>NUCLEOTIDE SEQUENCE [LARGE SCALE GENOMIC DNA]</scope>
    <source>
        <strain evidence="2">cv. B73</strain>
    </source>
</reference>
<organism evidence="2 3">
    <name type="scientific">Zea mays</name>
    <name type="common">Maize</name>
    <dbReference type="NCBI Taxonomy" id="4577"/>
    <lineage>
        <taxon>Eukaryota</taxon>
        <taxon>Viridiplantae</taxon>
        <taxon>Streptophyta</taxon>
        <taxon>Embryophyta</taxon>
        <taxon>Tracheophyta</taxon>
        <taxon>Spermatophyta</taxon>
        <taxon>Magnoliopsida</taxon>
        <taxon>Liliopsida</taxon>
        <taxon>Poales</taxon>
        <taxon>Poaceae</taxon>
        <taxon>PACMAD clade</taxon>
        <taxon>Panicoideae</taxon>
        <taxon>Andropogonodae</taxon>
        <taxon>Andropogoneae</taxon>
        <taxon>Tripsacinae</taxon>
        <taxon>Zea</taxon>
    </lineage>
</organism>
<sequence>MDADPSVVALPELVDALLHLLEPDDELGDGEEDPVEEQRGGDEERVPLRLHDGLLVAEVLGGGAGVLVVAGGARLVLPVDVHEQEEAEGHHRHHGLQRAPHHGDHAPAQAVQPRQRQQQQHDRLRARRVAQHHPLQRHGRRIEPSIWVEHGKGEEEGLGRGAIWRSGTPCDVGEGFRLYRGERRGGRWVAKVLRGMGLWGLGCGFKGGYERLLVDAA</sequence>
<feature type="region of interest" description="Disordered" evidence="1">
    <location>
        <begin position="84"/>
        <end position="137"/>
    </location>
</feature>
<protein>
    <submittedName>
        <fullName evidence="2">Uncharacterized protein</fullName>
    </submittedName>
</protein>
<evidence type="ECO:0000313" key="2">
    <source>
        <dbReference type="EnsemblPlants" id="Zm00001eb253790_P001"/>
    </source>
</evidence>
<dbReference type="InParanoid" id="A0A804PP43"/>
<proteinExistence type="predicted"/>
<dbReference type="AlphaFoldDB" id="A0A804PP43"/>
<reference evidence="3" key="1">
    <citation type="journal article" date="2009" name="Science">
        <title>The B73 maize genome: complexity, diversity, and dynamics.</title>
        <authorList>
            <person name="Schnable P.S."/>
            <person name="Ware D."/>
            <person name="Fulton R.S."/>
            <person name="Stein J.C."/>
            <person name="Wei F."/>
            <person name="Pasternak S."/>
            <person name="Liang C."/>
            <person name="Zhang J."/>
            <person name="Fulton L."/>
            <person name="Graves T.A."/>
            <person name="Minx P."/>
            <person name="Reily A.D."/>
            <person name="Courtney L."/>
            <person name="Kruchowski S.S."/>
            <person name="Tomlinson C."/>
            <person name="Strong C."/>
            <person name="Delehaunty K."/>
            <person name="Fronick C."/>
            <person name="Courtney B."/>
            <person name="Rock S.M."/>
            <person name="Belter E."/>
            <person name="Du F."/>
            <person name="Kim K."/>
            <person name="Abbott R.M."/>
            <person name="Cotton M."/>
            <person name="Levy A."/>
            <person name="Marchetto P."/>
            <person name="Ochoa K."/>
            <person name="Jackson S.M."/>
            <person name="Gillam B."/>
            <person name="Chen W."/>
            <person name="Yan L."/>
            <person name="Higginbotham J."/>
            <person name="Cardenas M."/>
            <person name="Waligorski J."/>
            <person name="Applebaum E."/>
            <person name="Phelps L."/>
            <person name="Falcone J."/>
            <person name="Kanchi K."/>
            <person name="Thane T."/>
            <person name="Scimone A."/>
            <person name="Thane N."/>
            <person name="Henke J."/>
            <person name="Wang T."/>
            <person name="Ruppert J."/>
            <person name="Shah N."/>
            <person name="Rotter K."/>
            <person name="Hodges J."/>
            <person name="Ingenthron E."/>
            <person name="Cordes M."/>
            <person name="Kohlberg S."/>
            <person name="Sgro J."/>
            <person name="Delgado B."/>
            <person name="Mead K."/>
            <person name="Chinwalla A."/>
            <person name="Leonard S."/>
            <person name="Crouse K."/>
            <person name="Collura K."/>
            <person name="Kudrna D."/>
            <person name="Currie J."/>
            <person name="He R."/>
            <person name="Angelova A."/>
            <person name="Rajasekar S."/>
            <person name="Mueller T."/>
            <person name="Lomeli R."/>
            <person name="Scara G."/>
            <person name="Ko A."/>
            <person name="Delaney K."/>
            <person name="Wissotski M."/>
            <person name="Lopez G."/>
            <person name="Campos D."/>
            <person name="Braidotti M."/>
            <person name="Ashley E."/>
            <person name="Golser W."/>
            <person name="Kim H."/>
            <person name="Lee S."/>
            <person name="Lin J."/>
            <person name="Dujmic Z."/>
            <person name="Kim W."/>
            <person name="Talag J."/>
            <person name="Zuccolo A."/>
            <person name="Fan C."/>
            <person name="Sebastian A."/>
            <person name="Kramer M."/>
            <person name="Spiegel L."/>
            <person name="Nascimento L."/>
            <person name="Zutavern T."/>
            <person name="Miller B."/>
            <person name="Ambroise C."/>
            <person name="Muller S."/>
            <person name="Spooner W."/>
            <person name="Narechania A."/>
            <person name="Ren L."/>
            <person name="Wei S."/>
            <person name="Kumari S."/>
            <person name="Faga B."/>
            <person name="Levy M.J."/>
            <person name="McMahan L."/>
            <person name="Van Buren P."/>
            <person name="Vaughn M.W."/>
            <person name="Ying K."/>
            <person name="Yeh C.-T."/>
            <person name="Emrich S.J."/>
            <person name="Jia Y."/>
            <person name="Kalyanaraman A."/>
            <person name="Hsia A.-P."/>
            <person name="Barbazuk W.B."/>
            <person name="Baucom R.S."/>
            <person name="Brutnell T.P."/>
            <person name="Carpita N.C."/>
            <person name="Chaparro C."/>
            <person name="Chia J.-M."/>
            <person name="Deragon J.-M."/>
            <person name="Estill J.C."/>
            <person name="Fu Y."/>
            <person name="Jeddeloh J.A."/>
            <person name="Han Y."/>
            <person name="Lee H."/>
            <person name="Li P."/>
            <person name="Lisch D.R."/>
            <person name="Liu S."/>
            <person name="Liu Z."/>
            <person name="Nagel D.H."/>
            <person name="McCann M.C."/>
            <person name="SanMiguel P."/>
            <person name="Myers A.M."/>
            <person name="Nettleton D."/>
            <person name="Nguyen J."/>
            <person name="Penning B.W."/>
            <person name="Ponnala L."/>
            <person name="Schneider K.L."/>
            <person name="Schwartz D.C."/>
            <person name="Sharma A."/>
            <person name="Soderlund C."/>
            <person name="Springer N.M."/>
            <person name="Sun Q."/>
            <person name="Wang H."/>
            <person name="Waterman M."/>
            <person name="Westerman R."/>
            <person name="Wolfgruber T.K."/>
            <person name="Yang L."/>
            <person name="Yu Y."/>
            <person name="Zhang L."/>
            <person name="Zhou S."/>
            <person name="Zhu Q."/>
            <person name="Bennetzen J.L."/>
            <person name="Dawe R.K."/>
            <person name="Jiang J."/>
            <person name="Jiang N."/>
            <person name="Presting G.G."/>
            <person name="Wessler S.R."/>
            <person name="Aluru S."/>
            <person name="Martienssen R.A."/>
            <person name="Clifton S.W."/>
            <person name="McCombie W.R."/>
            <person name="Wing R.A."/>
            <person name="Wilson R.K."/>
        </authorList>
    </citation>
    <scope>NUCLEOTIDE SEQUENCE [LARGE SCALE GENOMIC DNA]</scope>
    <source>
        <strain evidence="3">cv. B73</strain>
    </source>
</reference>
<keyword evidence="3" id="KW-1185">Reference proteome</keyword>
<evidence type="ECO:0000313" key="3">
    <source>
        <dbReference type="Proteomes" id="UP000007305"/>
    </source>
</evidence>
<feature type="compositionally biased region" description="Low complexity" evidence="1">
    <location>
        <begin position="106"/>
        <end position="118"/>
    </location>
</feature>
<feature type="compositionally biased region" description="Basic and acidic residues" evidence="1">
    <location>
        <begin position="36"/>
        <end position="46"/>
    </location>
</feature>